<dbReference type="OrthoDB" id="3257280at2759"/>
<dbReference type="AlphaFoldDB" id="A0A9N9IHJ6"/>
<dbReference type="SUPFAM" id="SSF56112">
    <property type="entry name" value="Protein kinase-like (PK-like)"/>
    <property type="match status" value="1"/>
</dbReference>
<accession>A0A9N9IHJ6</accession>
<keyword evidence="1" id="KW-0175">Coiled coil</keyword>
<proteinExistence type="predicted"/>
<dbReference type="Gene3D" id="1.10.510.10">
    <property type="entry name" value="Transferase(Phosphotransferase) domain 1"/>
    <property type="match status" value="1"/>
</dbReference>
<name>A0A9N9IHJ6_9GLOM</name>
<sequence>MSTRKSSELQLEFAPGTPNYYKQLAESCIHKEPSERPTAEEVCKKLQEWKGILKKEENELDYKQRKVKLEFVNAVEIDSISSITLQQ</sequence>
<organism evidence="2 3">
    <name type="scientific">Dentiscutata erythropus</name>
    <dbReference type="NCBI Taxonomy" id="1348616"/>
    <lineage>
        <taxon>Eukaryota</taxon>
        <taxon>Fungi</taxon>
        <taxon>Fungi incertae sedis</taxon>
        <taxon>Mucoromycota</taxon>
        <taxon>Glomeromycotina</taxon>
        <taxon>Glomeromycetes</taxon>
        <taxon>Diversisporales</taxon>
        <taxon>Gigasporaceae</taxon>
        <taxon>Dentiscutata</taxon>
    </lineage>
</organism>
<evidence type="ECO:0000313" key="2">
    <source>
        <dbReference type="EMBL" id="CAG8737383.1"/>
    </source>
</evidence>
<evidence type="ECO:0000313" key="3">
    <source>
        <dbReference type="Proteomes" id="UP000789405"/>
    </source>
</evidence>
<keyword evidence="3" id="KW-1185">Reference proteome</keyword>
<dbReference type="InterPro" id="IPR011009">
    <property type="entry name" value="Kinase-like_dom_sf"/>
</dbReference>
<feature type="coiled-coil region" evidence="1">
    <location>
        <begin position="39"/>
        <end position="66"/>
    </location>
</feature>
<comment type="caution">
    <text evidence="2">The sequence shown here is derived from an EMBL/GenBank/DDBJ whole genome shotgun (WGS) entry which is preliminary data.</text>
</comment>
<gene>
    <name evidence="2" type="ORF">DERYTH_LOCUS15682</name>
</gene>
<reference evidence="2" key="1">
    <citation type="submission" date="2021-06" db="EMBL/GenBank/DDBJ databases">
        <authorList>
            <person name="Kallberg Y."/>
            <person name="Tangrot J."/>
            <person name="Rosling A."/>
        </authorList>
    </citation>
    <scope>NUCLEOTIDE SEQUENCE</scope>
    <source>
        <strain evidence="2">MA453B</strain>
    </source>
</reference>
<evidence type="ECO:0000256" key="1">
    <source>
        <dbReference type="SAM" id="Coils"/>
    </source>
</evidence>
<dbReference type="Proteomes" id="UP000789405">
    <property type="component" value="Unassembled WGS sequence"/>
</dbReference>
<protein>
    <submittedName>
        <fullName evidence="2">27279_t:CDS:1</fullName>
    </submittedName>
</protein>
<dbReference type="EMBL" id="CAJVPY010012925">
    <property type="protein sequence ID" value="CAG8737383.1"/>
    <property type="molecule type" value="Genomic_DNA"/>
</dbReference>
<feature type="non-terminal residue" evidence="2">
    <location>
        <position position="87"/>
    </location>
</feature>